<feature type="region of interest" description="Disordered" evidence="1">
    <location>
        <begin position="28"/>
        <end position="62"/>
    </location>
</feature>
<organism evidence="2 3">
    <name type="scientific">Nocardioides daphniae</name>
    <dbReference type="NCBI Taxonomy" id="402297"/>
    <lineage>
        <taxon>Bacteria</taxon>
        <taxon>Bacillati</taxon>
        <taxon>Actinomycetota</taxon>
        <taxon>Actinomycetes</taxon>
        <taxon>Propionibacteriales</taxon>
        <taxon>Nocardioidaceae</taxon>
        <taxon>Nocardioides</taxon>
    </lineage>
</organism>
<evidence type="ECO:0000256" key="1">
    <source>
        <dbReference type="SAM" id="MobiDB-lite"/>
    </source>
</evidence>
<dbReference type="EMBL" id="BMCK01000002">
    <property type="protein sequence ID" value="GGD19293.1"/>
    <property type="molecule type" value="Genomic_DNA"/>
</dbReference>
<protein>
    <submittedName>
        <fullName evidence="2">Uncharacterized protein</fullName>
    </submittedName>
</protein>
<evidence type="ECO:0000313" key="3">
    <source>
        <dbReference type="Proteomes" id="UP000630594"/>
    </source>
</evidence>
<evidence type="ECO:0000313" key="2">
    <source>
        <dbReference type="EMBL" id="GGD19293.1"/>
    </source>
</evidence>
<feature type="compositionally biased region" description="Low complexity" evidence="1">
    <location>
        <begin position="45"/>
        <end position="62"/>
    </location>
</feature>
<gene>
    <name evidence="2" type="ORF">GCM10007231_18020</name>
</gene>
<name>A0ABQ1Q965_9ACTN</name>
<comment type="caution">
    <text evidence="2">The sequence shown here is derived from an EMBL/GenBank/DDBJ whole genome shotgun (WGS) entry which is preliminary data.</text>
</comment>
<dbReference type="Proteomes" id="UP000630594">
    <property type="component" value="Unassembled WGS sequence"/>
</dbReference>
<sequence length="62" mass="6183">MQDRGGRAHQDLGPPLTVLMAPIVVVTADSAEPPRLLPKGRQSTAGRSAPGPAGASGARVAA</sequence>
<reference evidence="3" key="1">
    <citation type="journal article" date="2019" name="Int. J. Syst. Evol. Microbiol.">
        <title>The Global Catalogue of Microorganisms (GCM) 10K type strain sequencing project: providing services to taxonomists for standard genome sequencing and annotation.</title>
        <authorList>
            <consortium name="The Broad Institute Genomics Platform"/>
            <consortium name="The Broad Institute Genome Sequencing Center for Infectious Disease"/>
            <person name="Wu L."/>
            <person name="Ma J."/>
        </authorList>
    </citation>
    <scope>NUCLEOTIDE SEQUENCE [LARGE SCALE GENOMIC DNA]</scope>
    <source>
        <strain evidence="3">CCM 7403</strain>
    </source>
</reference>
<accession>A0ABQ1Q965</accession>
<proteinExistence type="predicted"/>
<keyword evidence="3" id="KW-1185">Reference proteome</keyword>